<organism evidence="1 2">
    <name type="scientific">Vibrio cidicii</name>
    <dbReference type="NCBI Taxonomy" id="1763883"/>
    <lineage>
        <taxon>Bacteria</taxon>
        <taxon>Pseudomonadati</taxon>
        <taxon>Pseudomonadota</taxon>
        <taxon>Gammaproteobacteria</taxon>
        <taxon>Vibrionales</taxon>
        <taxon>Vibrionaceae</taxon>
        <taxon>Vibrio</taxon>
    </lineage>
</organism>
<evidence type="ECO:0000313" key="2">
    <source>
        <dbReference type="Proteomes" id="UP000075349"/>
    </source>
</evidence>
<comment type="caution">
    <text evidence="1">The sequence shown here is derived from an EMBL/GenBank/DDBJ whole genome shotgun (WGS) entry which is preliminary data.</text>
</comment>
<accession>A0A151JGZ2</accession>
<sequence>MAKKKLSEQLPTLARKAFENCSSDQYIAIHQDMQSRIFKAELFVPAMNLLMQLKPEARIQYVMLEELEYREKFLEIGLIKQTKKGGADTYIVPKNVAFCGIEK</sequence>
<evidence type="ECO:0000313" key="1">
    <source>
        <dbReference type="EMBL" id="KYN24853.1"/>
    </source>
</evidence>
<proteinExistence type="predicted"/>
<dbReference type="AlphaFoldDB" id="A0A151JGZ2"/>
<dbReference type="Proteomes" id="UP000075349">
    <property type="component" value="Unassembled WGS sequence"/>
</dbReference>
<reference evidence="2" key="1">
    <citation type="submission" date="2015-12" db="EMBL/GenBank/DDBJ databases">
        <authorList>
            <person name="Tarr C.L."/>
            <person name="Gladney L.M."/>
        </authorList>
    </citation>
    <scope>NUCLEOTIDE SEQUENCE [LARGE SCALE GENOMIC DNA]</scope>
    <source>
        <strain evidence="2">2756-81</strain>
    </source>
</reference>
<dbReference type="EMBL" id="LOMK01000001">
    <property type="protein sequence ID" value="KYN24853.1"/>
    <property type="molecule type" value="Genomic_DNA"/>
</dbReference>
<gene>
    <name evidence="1" type="ORF">AUQ44_03225</name>
</gene>
<name>A0A151JGZ2_9VIBR</name>
<protein>
    <submittedName>
        <fullName evidence="1">Uncharacterized protein</fullName>
    </submittedName>
</protein>